<dbReference type="Gene3D" id="3.10.10.10">
    <property type="entry name" value="HIV Type 1 Reverse Transcriptase, subunit A, domain 1"/>
    <property type="match status" value="1"/>
</dbReference>
<evidence type="ECO:0000313" key="1">
    <source>
        <dbReference type="EMBL" id="KAJ8391459.1"/>
    </source>
</evidence>
<comment type="caution">
    <text evidence="1">The sequence shown here is derived from an EMBL/GenBank/DDBJ whole genome shotgun (WGS) entry which is preliminary data.</text>
</comment>
<evidence type="ECO:0000313" key="2">
    <source>
        <dbReference type="Proteomes" id="UP001221898"/>
    </source>
</evidence>
<dbReference type="PANTHER" id="PTHR24559">
    <property type="entry name" value="TRANSPOSON TY3-I GAG-POL POLYPROTEIN"/>
    <property type="match status" value="1"/>
</dbReference>
<dbReference type="EMBL" id="JAINUG010000157">
    <property type="protein sequence ID" value="KAJ8391459.1"/>
    <property type="molecule type" value="Genomic_DNA"/>
</dbReference>
<reference evidence="1" key="1">
    <citation type="journal article" date="2023" name="Science">
        <title>Genome structures resolve the early diversification of teleost fishes.</title>
        <authorList>
            <person name="Parey E."/>
            <person name="Louis A."/>
            <person name="Montfort J."/>
            <person name="Bouchez O."/>
            <person name="Roques C."/>
            <person name="Iampietro C."/>
            <person name="Lluch J."/>
            <person name="Castinel A."/>
            <person name="Donnadieu C."/>
            <person name="Desvignes T."/>
            <person name="Floi Bucao C."/>
            <person name="Jouanno E."/>
            <person name="Wen M."/>
            <person name="Mejri S."/>
            <person name="Dirks R."/>
            <person name="Jansen H."/>
            <person name="Henkel C."/>
            <person name="Chen W.J."/>
            <person name="Zahm M."/>
            <person name="Cabau C."/>
            <person name="Klopp C."/>
            <person name="Thompson A.W."/>
            <person name="Robinson-Rechavi M."/>
            <person name="Braasch I."/>
            <person name="Lecointre G."/>
            <person name="Bobe J."/>
            <person name="Postlethwait J.H."/>
            <person name="Berthelot C."/>
            <person name="Roest Crollius H."/>
            <person name="Guiguen Y."/>
        </authorList>
    </citation>
    <scope>NUCLEOTIDE SEQUENCE</scope>
    <source>
        <strain evidence="1">NC1722</strain>
    </source>
</reference>
<accession>A0AAD7RWA2</accession>
<dbReference type="AlphaFoldDB" id="A0AAD7RWA2"/>
<organism evidence="1 2">
    <name type="scientific">Aldrovandia affinis</name>
    <dbReference type="NCBI Taxonomy" id="143900"/>
    <lineage>
        <taxon>Eukaryota</taxon>
        <taxon>Metazoa</taxon>
        <taxon>Chordata</taxon>
        <taxon>Craniata</taxon>
        <taxon>Vertebrata</taxon>
        <taxon>Euteleostomi</taxon>
        <taxon>Actinopterygii</taxon>
        <taxon>Neopterygii</taxon>
        <taxon>Teleostei</taxon>
        <taxon>Notacanthiformes</taxon>
        <taxon>Halosauridae</taxon>
        <taxon>Aldrovandia</taxon>
    </lineage>
</organism>
<proteinExistence type="predicted"/>
<dbReference type="SUPFAM" id="SSF56672">
    <property type="entry name" value="DNA/RNA polymerases"/>
    <property type="match status" value="1"/>
</dbReference>
<dbReference type="InterPro" id="IPR043502">
    <property type="entry name" value="DNA/RNA_pol_sf"/>
</dbReference>
<protein>
    <submittedName>
        <fullName evidence="1">Uncharacterized protein</fullName>
    </submittedName>
</protein>
<dbReference type="Proteomes" id="UP001221898">
    <property type="component" value="Unassembled WGS sequence"/>
</dbReference>
<dbReference type="PANTHER" id="PTHR24559:SF444">
    <property type="entry name" value="REVERSE TRANSCRIPTASE DOMAIN-CONTAINING PROTEIN"/>
    <property type="match status" value="1"/>
</dbReference>
<keyword evidence="2" id="KW-1185">Reference proteome</keyword>
<sequence length="229" mass="24673">MVQCQGASGLCFYHARFGAGANKCHPPCSFSRPGDPEGRHAVATTTLSGQRFLCSTGAQVSVLPASPTNIWTGSCGPPLEAANGSVIQTYGKRRAVLCFHGRQFTWDFIVAKVAKRLLCGNFLCANGLFVDVKNCRLVNAEDFGSFPCAVSGLPMTTLSFALMTSGEFSRLLGEFPDPHLSTSNSPWASPLHMVPKPDGGCRPCKDYRRLNDATTPDQYPVPHVQDFLA</sequence>
<name>A0AAD7RWA2_9TELE</name>
<gene>
    <name evidence="1" type="ORF">AAFF_G00089330</name>
</gene>
<dbReference type="InterPro" id="IPR053134">
    <property type="entry name" value="RNA-dir_DNA_polymerase"/>
</dbReference>